<gene>
    <name evidence="4" type="ORF">FOE67_20620</name>
</gene>
<keyword evidence="1" id="KW-0812">Transmembrane</keyword>
<dbReference type="PROSITE" id="PS51257">
    <property type="entry name" value="PROKAR_LIPOPROTEIN"/>
    <property type="match status" value="1"/>
</dbReference>
<dbReference type="Proteomes" id="UP000530234">
    <property type="component" value="Unassembled WGS sequence"/>
</dbReference>
<evidence type="ECO:0000256" key="2">
    <source>
        <dbReference type="SAM" id="SignalP"/>
    </source>
</evidence>
<dbReference type="InterPro" id="IPR025510">
    <property type="entry name" value="DUF4397"/>
</dbReference>
<dbReference type="Pfam" id="PF14344">
    <property type="entry name" value="DUF4397"/>
    <property type="match status" value="1"/>
</dbReference>
<keyword evidence="5" id="KW-1185">Reference proteome</keyword>
<evidence type="ECO:0000313" key="5">
    <source>
        <dbReference type="Proteomes" id="UP000530234"/>
    </source>
</evidence>
<sequence>MMNYSRSASFLVAAAGSCALTLGLAIPAGAEEHGDDTATVSVLHGVPGLTVDVYANGEVLLPDFEPGTLTDPLELPAGSYDLAVYEAGADPDEADPAIEETVEVPGGANATVAAHLSAEGDPQLTAFVNDTSEIAAGESRLTVRHVAAAPAVDVRAGGDPVFEGLENPNEASADLPAGTVNADVVLAGTEDVALGPVDLDLTEGVSTIVYAWGSAEDGTLDLAVQTIDDLHSAPGGVDAGGSGTMAPLNSTTEAALWGVGAAAALAGVAGLALVRRRSVEQN</sequence>
<dbReference type="AlphaFoldDB" id="A0A7W3XYB0"/>
<feature type="domain" description="DUF4397" evidence="3">
    <location>
        <begin position="38"/>
        <end position="155"/>
    </location>
</feature>
<keyword evidence="1" id="KW-1133">Transmembrane helix</keyword>
<feature type="transmembrane region" description="Helical" evidence="1">
    <location>
        <begin position="254"/>
        <end position="274"/>
    </location>
</feature>
<comment type="caution">
    <text evidence="4">The sequence shown here is derived from an EMBL/GenBank/DDBJ whole genome shotgun (WGS) entry which is preliminary data.</text>
</comment>
<evidence type="ECO:0000256" key="1">
    <source>
        <dbReference type="SAM" id="Phobius"/>
    </source>
</evidence>
<feature type="signal peptide" evidence="2">
    <location>
        <begin position="1"/>
        <end position="30"/>
    </location>
</feature>
<organism evidence="4 5">
    <name type="scientific">Streptomyces calidiresistens</name>
    <dbReference type="NCBI Taxonomy" id="1485586"/>
    <lineage>
        <taxon>Bacteria</taxon>
        <taxon>Bacillati</taxon>
        <taxon>Actinomycetota</taxon>
        <taxon>Actinomycetes</taxon>
        <taxon>Kitasatosporales</taxon>
        <taxon>Streptomycetaceae</taxon>
        <taxon>Streptomyces</taxon>
    </lineage>
</organism>
<evidence type="ECO:0000313" key="4">
    <source>
        <dbReference type="EMBL" id="MBB0231834.1"/>
    </source>
</evidence>
<accession>A0A7W3XYB0</accession>
<name>A0A7W3XYB0_9ACTN</name>
<keyword evidence="1" id="KW-0472">Membrane</keyword>
<protein>
    <submittedName>
        <fullName evidence="4">DUF4397 domain-containing protein</fullName>
    </submittedName>
</protein>
<evidence type="ECO:0000259" key="3">
    <source>
        <dbReference type="Pfam" id="PF14344"/>
    </source>
</evidence>
<dbReference type="EMBL" id="VKHS01000648">
    <property type="protein sequence ID" value="MBB0231834.1"/>
    <property type="molecule type" value="Genomic_DNA"/>
</dbReference>
<reference evidence="5" key="1">
    <citation type="submission" date="2019-10" db="EMBL/GenBank/DDBJ databases">
        <title>Streptomyces sp. nov., a novel actinobacterium isolated from alkaline environment.</title>
        <authorList>
            <person name="Golinska P."/>
        </authorList>
    </citation>
    <scope>NUCLEOTIDE SEQUENCE [LARGE SCALE GENOMIC DNA]</scope>
    <source>
        <strain evidence="5">DSM 42108</strain>
    </source>
</reference>
<keyword evidence="2" id="KW-0732">Signal</keyword>
<proteinExistence type="predicted"/>
<feature type="chain" id="PRO_5030673331" evidence="2">
    <location>
        <begin position="31"/>
        <end position="282"/>
    </location>
</feature>